<comment type="similarity">
    <text evidence="1">Belongs to the enoyl-CoA hydratase/isomerase family.</text>
</comment>
<dbReference type="InterPro" id="IPR001753">
    <property type="entry name" value="Enoyl-CoA_hydra/iso"/>
</dbReference>
<reference evidence="3 4" key="1">
    <citation type="journal article" date="2023" name="Int. J. Syst. Evol. Microbiol.">
        <title>Physiological and genomic analyses of cobalamin (vitamin B12)-auxotrophy of Lysobacter auxotrophicus sp. nov., a methionine-auxotrophic chitinolytic bacterium isolated from chitin-treated soil.</title>
        <authorList>
            <person name="Saito A."/>
            <person name="Dohra H."/>
            <person name="Hamada M."/>
            <person name="Moriuchi R."/>
            <person name="Kotsuchibashi Y."/>
            <person name="Mori K."/>
        </authorList>
    </citation>
    <scope>NUCLEOTIDE SEQUENCE [LARGE SCALE GENOMIC DNA]</scope>
    <source>
        <strain evidence="3 4">5-21a</strain>
    </source>
</reference>
<evidence type="ECO:0000256" key="2">
    <source>
        <dbReference type="SAM" id="MobiDB-lite"/>
    </source>
</evidence>
<gene>
    <name evidence="3" type="ORF">LA521A_20450</name>
</gene>
<dbReference type="SUPFAM" id="SSF52096">
    <property type="entry name" value="ClpP/crotonase"/>
    <property type="match status" value="1"/>
</dbReference>
<evidence type="ECO:0000256" key="1">
    <source>
        <dbReference type="ARBA" id="ARBA00005254"/>
    </source>
</evidence>
<evidence type="ECO:0000313" key="3">
    <source>
        <dbReference type="EMBL" id="BDU16844.1"/>
    </source>
</evidence>
<dbReference type="Pfam" id="PF00378">
    <property type="entry name" value="ECH_1"/>
    <property type="match status" value="1"/>
</dbReference>
<feature type="compositionally biased region" description="Low complexity" evidence="2">
    <location>
        <begin position="1"/>
        <end position="15"/>
    </location>
</feature>
<sequence length="314" mass="34459">MGKLPLPLAAHTLPAGGDAEDRNMSMIEKLHRTRAYPTLRVESDPAGDTHWMYMHNDHTQGARPCFRTELMDDMWSFLNSITLRENQRQSGRLRHVVLASSAPHAFNLGGDLALFSQLIRANDREHLLAYARRCVEGVHHFHTGLGGDVRTIALVQGDALGGGLELALSCHTIVAEEGAEMGLPEVLFGLFPGMGAYSFLCKRVSPQLAERLILEGTIAPSEEWHRMGVVDILVPKGEGDAAVNDVIRRQQRAPHAHLAMNAVRGIGQPVGYDELMGITEVWVDTALALGDRALKTMERIVRAQERRSGTEAAA</sequence>
<keyword evidence="4" id="KW-1185">Reference proteome</keyword>
<dbReference type="Gene3D" id="3.90.226.10">
    <property type="entry name" value="2-enoyl-CoA Hydratase, Chain A, domain 1"/>
    <property type="match status" value="1"/>
</dbReference>
<dbReference type="NCBIfam" id="NF006452">
    <property type="entry name" value="PRK08788.1"/>
    <property type="match status" value="1"/>
</dbReference>
<accession>A0ABM8DE71</accession>
<dbReference type="EMBL" id="AP027041">
    <property type="protein sequence ID" value="BDU16844.1"/>
    <property type="molecule type" value="Genomic_DNA"/>
</dbReference>
<name>A0ABM8DE71_9GAMM</name>
<organism evidence="3 4">
    <name type="scientific">Lysobacter auxotrophicus</name>
    <dbReference type="NCBI Taxonomy" id="2992573"/>
    <lineage>
        <taxon>Bacteria</taxon>
        <taxon>Pseudomonadati</taxon>
        <taxon>Pseudomonadota</taxon>
        <taxon>Gammaproteobacteria</taxon>
        <taxon>Lysobacterales</taxon>
        <taxon>Lysobacteraceae</taxon>
        <taxon>Lysobacter</taxon>
    </lineage>
</organism>
<evidence type="ECO:0000313" key="4">
    <source>
        <dbReference type="Proteomes" id="UP001317822"/>
    </source>
</evidence>
<dbReference type="Proteomes" id="UP001317822">
    <property type="component" value="Chromosome"/>
</dbReference>
<dbReference type="PANTHER" id="PTHR11941">
    <property type="entry name" value="ENOYL-COA HYDRATASE-RELATED"/>
    <property type="match status" value="1"/>
</dbReference>
<feature type="region of interest" description="Disordered" evidence="2">
    <location>
        <begin position="1"/>
        <end position="20"/>
    </location>
</feature>
<dbReference type="PANTHER" id="PTHR11941:SF54">
    <property type="entry name" value="ENOYL-COA HYDRATASE, MITOCHONDRIAL"/>
    <property type="match status" value="1"/>
</dbReference>
<proteinExistence type="inferred from homology"/>
<dbReference type="Gene3D" id="6.20.390.30">
    <property type="match status" value="1"/>
</dbReference>
<dbReference type="InterPro" id="IPR029045">
    <property type="entry name" value="ClpP/crotonase-like_dom_sf"/>
</dbReference>
<protein>
    <submittedName>
        <fullName evidence="3">Crotonase/enoyl-CoA hydratase family protein</fullName>
    </submittedName>
</protein>
<dbReference type="CDD" id="cd06558">
    <property type="entry name" value="crotonase-like"/>
    <property type="match status" value="1"/>
</dbReference>